<dbReference type="EMBL" id="FOQG01000004">
    <property type="protein sequence ID" value="SFI04830.1"/>
    <property type="molecule type" value="Genomic_DNA"/>
</dbReference>
<evidence type="ECO:0008006" key="3">
    <source>
        <dbReference type="Google" id="ProtNLM"/>
    </source>
</evidence>
<accession>A0A1I3F0Z4</accession>
<keyword evidence="2" id="KW-1185">Reference proteome</keyword>
<name>A0A1I3F0Z4_9ACTN</name>
<protein>
    <recommendedName>
        <fullName evidence="3">DUF4240 domain-containing protein</fullName>
    </recommendedName>
</protein>
<organism evidence="1 2">
    <name type="scientific">Nocardioides psychrotolerans</name>
    <dbReference type="NCBI Taxonomy" id="1005945"/>
    <lineage>
        <taxon>Bacteria</taxon>
        <taxon>Bacillati</taxon>
        <taxon>Actinomycetota</taxon>
        <taxon>Actinomycetes</taxon>
        <taxon>Propionibacteriales</taxon>
        <taxon>Nocardioidaceae</taxon>
        <taxon>Nocardioides</taxon>
    </lineage>
</organism>
<dbReference type="STRING" id="1005945.SAMN05216561_104170"/>
<dbReference type="AlphaFoldDB" id="A0A1I3F0Z4"/>
<dbReference type="OrthoDB" id="4096057at2"/>
<dbReference type="RefSeq" id="WP_091111516.1">
    <property type="nucleotide sequence ID" value="NZ_BKAF01000009.1"/>
</dbReference>
<proteinExistence type="predicted"/>
<reference evidence="1 2" key="1">
    <citation type="submission" date="2016-10" db="EMBL/GenBank/DDBJ databases">
        <authorList>
            <person name="de Groot N.N."/>
        </authorList>
    </citation>
    <scope>NUCLEOTIDE SEQUENCE [LARGE SCALE GENOMIC DNA]</scope>
    <source>
        <strain evidence="1 2">CGMCC 1.11156</strain>
    </source>
</reference>
<sequence length="247" mass="27316">MSPERFWELVETLDGVADDTTTPALDRMLRDHGEGENFLDLVEEHVERILERCEVPASHQGDTAEWIAAAVIAAGRAEHDRVLLSGAALVPDDWAWAEAENLLVAGAAHDQDTPLPGSLLGLTLEWKTTDLPADMESTFDPRLDRAGDDPRHGRTITHDPAWAEAVLRLDADPEFHRRRASIGDVGLHLKVREAEEMELTPWPSEDQVDDVVLSVPVAAFTAKDRVDVYVRAVAELVLTVQETLGRD</sequence>
<dbReference type="Proteomes" id="UP000198649">
    <property type="component" value="Unassembled WGS sequence"/>
</dbReference>
<evidence type="ECO:0000313" key="1">
    <source>
        <dbReference type="EMBL" id="SFI04830.1"/>
    </source>
</evidence>
<evidence type="ECO:0000313" key="2">
    <source>
        <dbReference type="Proteomes" id="UP000198649"/>
    </source>
</evidence>
<gene>
    <name evidence="1" type="ORF">SAMN05216561_104170</name>
</gene>